<feature type="active site" evidence="7">
    <location>
        <position position="244"/>
    </location>
</feature>
<feature type="binding site" evidence="8">
    <location>
        <position position="253"/>
    </location>
    <ligand>
        <name>Zn(2+)</name>
        <dbReference type="ChEBI" id="CHEBI:29105"/>
        <label>2</label>
        <note>catalytic</note>
    </ligand>
</feature>
<feature type="binding site" evidence="8">
    <location>
        <position position="220"/>
    </location>
    <ligand>
        <name>Zn(2+)</name>
        <dbReference type="ChEBI" id="CHEBI:29105"/>
        <label>1</label>
    </ligand>
</feature>
<feature type="binding site" evidence="8">
    <location>
        <position position="182"/>
    </location>
    <ligand>
        <name>Ca(2+)</name>
        <dbReference type="ChEBI" id="CHEBI:29108"/>
        <label>2</label>
    </ligand>
</feature>
<feature type="binding site" evidence="8">
    <location>
        <position position="207"/>
    </location>
    <ligand>
        <name>Zn(2+)</name>
        <dbReference type="ChEBI" id="CHEBI:29105"/>
        <label>1</label>
    </ligand>
</feature>
<evidence type="ECO:0000256" key="7">
    <source>
        <dbReference type="PIRSR" id="PIRSR621190-1"/>
    </source>
</evidence>
<feature type="binding site" evidence="8">
    <location>
        <position position="223"/>
    </location>
    <ligand>
        <name>Ca(2+)</name>
        <dbReference type="ChEBI" id="CHEBI:29108"/>
        <label>1</label>
    </ligand>
</feature>
<dbReference type="STRING" id="7739.C3ZRM4"/>
<feature type="binding site" evidence="8">
    <location>
        <position position="222"/>
    </location>
    <ligand>
        <name>Ca(2+)</name>
        <dbReference type="ChEBI" id="CHEBI:29108"/>
        <label>3</label>
    </ligand>
</feature>
<feature type="binding site" evidence="8">
    <location>
        <position position="194"/>
    </location>
    <ligand>
        <name>Zn(2+)</name>
        <dbReference type="ChEBI" id="CHEBI:29105"/>
        <label>1</label>
    </ligand>
</feature>
<dbReference type="Pfam" id="PF00413">
    <property type="entry name" value="Peptidase_M10"/>
    <property type="match status" value="1"/>
</dbReference>
<dbReference type="SMART" id="SM00235">
    <property type="entry name" value="ZnMc"/>
    <property type="match status" value="1"/>
</dbReference>
<evidence type="ECO:0000259" key="10">
    <source>
        <dbReference type="SMART" id="SM00235"/>
    </source>
</evidence>
<dbReference type="InterPro" id="IPR024079">
    <property type="entry name" value="MetalloPept_cat_dom_sf"/>
</dbReference>
<feature type="binding site" evidence="8">
    <location>
        <position position="243"/>
    </location>
    <ligand>
        <name>Zn(2+)</name>
        <dbReference type="ChEBI" id="CHEBI:29105"/>
        <label>2</label>
        <note>catalytic</note>
    </ligand>
</feature>
<name>C3ZRM4_BRAFL</name>
<dbReference type="MEROPS" id="M10.018"/>
<keyword evidence="2" id="KW-0645">Protease</keyword>
<dbReference type="CDD" id="cd04278">
    <property type="entry name" value="ZnMc_MMP"/>
    <property type="match status" value="1"/>
</dbReference>
<dbReference type="InterPro" id="IPR011990">
    <property type="entry name" value="TPR-like_helical_dom_sf"/>
</dbReference>
<dbReference type="InterPro" id="IPR021190">
    <property type="entry name" value="Pept_M10A"/>
</dbReference>
<dbReference type="PRINTS" id="PR00138">
    <property type="entry name" value="MATRIXIN"/>
</dbReference>
<evidence type="ECO:0000256" key="3">
    <source>
        <dbReference type="ARBA" id="ARBA00022723"/>
    </source>
</evidence>
<dbReference type="SUPFAM" id="SSF48452">
    <property type="entry name" value="TPR-like"/>
    <property type="match status" value="1"/>
</dbReference>
<dbReference type="eggNOG" id="KOG1130">
    <property type="taxonomic scope" value="Eukaryota"/>
</dbReference>
<keyword evidence="3 8" id="KW-0479">Metal-binding</keyword>
<dbReference type="FunFam" id="1.25.40.10:FF:003737">
    <property type="entry name" value="Uncharacterized protein"/>
    <property type="match status" value="1"/>
</dbReference>
<dbReference type="InterPro" id="IPR001818">
    <property type="entry name" value="Pept_M10_metallopeptidase"/>
</dbReference>
<evidence type="ECO:0000256" key="9">
    <source>
        <dbReference type="PROSITE-ProRule" id="PRU00339"/>
    </source>
</evidence>
<keyword evidence="8" id="KW-0106">Calcium</keyword>
<dbReference type="InterPro" id="IPR019734">
    <property type="entry name" value="TPR_rpt"/>
</dbReference>
<reference evidence="11" key="1">
    <citation type="journal article" date="2008" name="Nature">
        <title>The amphioxus genome and the evolution of the chordate karyotype.</title>
        <authorList>
            <consortium name="US DOE Joint Genome Institute (JGI-PGF)"/>
            <person name="Putnam N.H."/>
            <person name="Butts T."/>
            <person name="Ferrier D.E.K."/>
            <person name="Furlong R.F."/>
            <person name="Hellsten U."/>
            <person name="Kawashima T."/>
            <person name="Robinson-Rechavi M."/>
            <person name="Shoguchi E."/>
            <person name="Terry A."/>
            <person name="Yu J.-K."/>
            <person name="Benito-Gutierrez E.L."/>
            <person name="Dubchak I."/>
            <person name="Garcia-Fernandez J."/>
            <person name="Gibson-Brown J.J."/>
            <person name="Grigoriev I.V."/>
            <person name="Horton A.C."/>
            <person name="de Jong P.J."/>
            <person name="Jurka J."/>
            <person name="Kapitonov V.V."/>
            <person name="Kohara Y."/>
            <person name="Kuroki Y."/>
            <person name="Lindquist E."/>
            <person name="Lucas S."/>
            <person name="Osoegawa K."/>
            <person name="Pennacchio L.A."/>
            <person name="Salamov A.A."/>
            <person name="Satou Y."/>
            <person name="Sauka-Spengler T."/>
            <person name="Schmutz J."/>
            <person name="Shin-I T."/>
            <person name="Toyoda A."/>
            <person name="Bronner-Fraser M."/>
            <person name="Fujiyama A."/>
            <person name="Holland L.Z."/>
            <person name="Holland P.W.H."/>
            <person name="Satoh N."/>
            <person name="Rokhsar D.S."/>
        </authorList>
    </citation>
    <scope>NUCLEOTIDE SEQUENCE [LARGE SCALE GENOMIC DNA]</scope>
    <source>
        <strain evidence="11">S238N-H82</strain>
        <tissue evidence="11">Testes</tissue>
    </source>
</reference>
<feature type="binding site" evidence="8">
    <location>
        <position position="218"/>
    </location>
    <ligand>
        <name>Ca(2+)</name>
        <dbReference type="ChEBI" id="CHEBI:29108"/>
        <label>2</label>
    </ligand>
</feature>
<dbReference type="AlphaFoldDB" id="C3ZRM4"/>
<feature type="binding site" evidence="8">
    <location>
        <position position="225"/>
    </location>
    <ligand>
        <name>Ca(2+)</name>
        <dbReference type="ChEBI" id="CHEBI:29108"/>
        <label>1</label>
    </ligand>
</feature>
<dbReference type="Gene3D" id="3.40.390.10">
    <property type="entry name" value="Collagenase (Catalytic Domain)"/>
    <property type="match status" value="1"/>
</dbReference>
<sequence length="393" mass="44882">MEKNDPDCESFLRRYGYLPPVRHAPGNRDRQKRREKFLQQKMGDITHKHVTIRRRDAIRRKASKSAVKFALKRFQEFGGLQMTGKFDQQTRDLMVRKRCNRADPVSMVMTRSSRSVTGDVMANTGTVQPVPWQKRDLTYRIAQYPGENHLLHSEVDEAIARAFQIWEEATLLTFTAIDTKADIEIKFARGDHGDDTPFDGSGHTLAHAFSPGDGIHGDVHFDDAELWTVDSPMGTNLFMVALHEFGHSLGLNHSDNTDSVMYPWYPGYPGSSYKLPTVDVMAIQALYGEALALAKQLGDRHEEGKAYNKLGRAHYEMGEYEEALEWYQKDLKITQERGDKEDELIAQINMADTYYRQGKLDQAKSHYLSAMAIALETGNDQEQKHITKRLARI</sequence>
<evidence type="ECO:0000256" key="2">
    <source>
        <dbReference type="ARBA" id="ARBA00022670"/>
    </source>
</evidence>
<evidence type="ECO:0000256" key="5">
    <source>
        <dbReference type="ARBA" id="ARBA00022833"/>
    </source>
</evidence>
<feature type="binding site" evidence="8">
    <location>
        <position position="199"/>
    </location>
    <ligand>
        <name>Ca(2+)</name>
        <dbReference type="ChEBI" id="CHEBI:29108"/>
        <label>3</label>
    </ligand>
</feature>
<feature type="binding site" evidence="8">
    <location>
        <position position="192"/>
    </location>
    <ligand>
        <name>Zn(2+)</name>
        <dbReference type="ChEBI" id="CHEBI:29105"/>
        <label>1</label>
    </ligand>
</feature>
<accession>C3ZRM4</accession>
<feature type="binding site" evidence="8">
    <location>
        <position position="225"/>
    </location>
    <ligand>
        <name>Ca(2+)</name>
        <dbReference type="ChEBI" id="CHEBI:29108"/>
        <label>3</label>
    </ligand>
</feature>
<dbReference type="GO" id="GO:0031012">
    <property type="term" value="C:extracellular matrix"/>
    <property type="evidence" value="ECO:0007669"/>
    <property type="project" value="InterPro"/>
</dbReference>
<gene>
    <name evidence="11" type="ORF">BRAFLDRAFT_89756</name>
</gene>
<evidence type="ECO:0000313" key="11">
    <source>
        <dbReference type="EMBL" id="EEN44824.1"/>
    </source>
</evidence>
<dbReference type="EMBL" id="GG666666">
    <property type="protein sequence ID" value="EEN44824.1"/>
    <property type="molecule type" value="Genomic_DNA"/>
</dbReference>
<dbReference type="GO" id="GO:0008270">
    <property type="term" value="F:zinc ion binding"/>
    <property type="evidence" value="ECO:0007669"/>
    <property type="project" value="InterPro"/>
</dbReference>
<evidence type="ECO:0000256" key="4">
    <source>
        <dbReference type="ARBA" id="ARBA00022801"/>
    </source>
</evidence>
<dbReference type="InterPro" id="IPR033739">
    <property type="entry name" value="M10A_MMP"/>
</dbReference>
<feature type="binding site" description="in inhibited form" evidence="8">
    <location>
        <position position="99"/>
    </location>
    <ligand>
        <name>Zn(2+)</name>
        <dbReference type="ChEBI" id="CHEBI:29105"/>
        <label>2</label>
        <note>catalytic</note>
    </ligand>
</feature>
<keyword evidence="4" id="KW-0378">Hydrolase</keyword>
<comment type="cofactor">
    <cofactor evidence="8">
        <name>Ca(2+)</name>
        <dbReference type="ChEBI" id="CHEBI:29108"/>
    </cofactor>
    <text evidence="8">Can bind about 5 Ca(2+) ions per subunit.</text>
</comment>
<dbReference type="Pfam" id="PF13424">
    <property type="entry name" value="TPR_12"/>
    <property type="match status" value="1"/>
</dbReference>
<evidence type="ECO:0000256" key="1">
    <source>
        <dbReference type="ARBA" id="ARBA00010370"/>
    </source>
</evidence>
<dbReference type="InterPro" id="IPR036365">
    <property type="entry name" value="PGBD-like_sf"/>
</dbReference>
<dbReference type="eggNOG" id="KOG1565">
    <property type="taxonomic scope" value="Eukaryota"/>
</dbReference>
<feature type="binding site" evidence="8">
    <location>
        <position position="200"/>
    </location>
    <ligand>
        <name>Ca(2+)</name>
        <dbReference type="ChEBI" id="CHEBI:29108"/>
        <label>3</label>
    </ligand>
</feature>
<dbReference type="InterPro" id="IPR006026">
    <property type="entry name" value="Peptidase_Metallo"/>
</dbReference>
<comment type="similarity">
    <text evidence="1">Belongs to the peptidase M10A family.</text>
</comment>
<keyword evidence="5 8" id="KW-0862">Zinc</keyword>
<organism>
    <name type="scientific">Branchiostoma floridae</name>
    <name type="common">Florida lancelet</name>
    <name type="synonym">Amphioxus</name>
    <dbReference type="NCBI Taxonomy" id="7739"/>
    <lineage>
        <taxon>Eukaryota</taxon>
        <taxon>Metazoa</taxon>
        <taxon>Chordata</taxon>
        <taxon>Cephalochordata</taxon>
        <taxon>Leptocardii</taxon>
        <taxon>Amphioxiformes</taxon>
        <taxon>Branchiostomatidae</taxon>
        <taxon>Branchiostoma</taxon>
    </lineage>
</organism>
<feature type="domain" description="Peptidase metallopeptidase" evidence="10">
    <location>
        <begin position="128"/>
        <end position="289"/>
    </location>
</feature>
<keyword evidence="9" id="KW-0802">TPR repeat</keyword>
<dbReference type="Gene3D" id="1.25.40.10">
    <property type="entry name" value="Tetratricopeptide repeat domain"/>
    <property type="match status" value="1"/>
</dbReference>
<dbReference type="GO" id="GO:0006508">
    <property type="term" value="P:proteolysis"/>
    <property type="evidence" value="ECO:0007669"/>
    <property type="project" value="UniProtKB-KW"/>
</dbReference>
<dbReference type="PROSITE" id="PS50005">
    <property type="entry name" value="TPR"/>
    <property type="match status" value="1"/>
</dbReference>
<comment type="cofactor">
    <cofactor evidence="8">
        <name>Zn(2+)</name>
        <dbReference type="ChEBI" id="CHEBI:29105"/>
    </cofactor>
    <text evidence="8">Binds 2 Zn(2+) ions per subunit.</text>
</comment>
<dbReference type="SMART" id="SM00028">
    <property type="entry name" value="TPR"/>
    <property type="match status" value="2"/>
</dbReference>
<dbReference type="PROSITE" id="PS50293">
    <property type="entry name" value="TPR_REGION"/>
    <property type="match status" value="1"/>
</dbReference>
<feature type="binding site" evidence="8">
    <location>
        <position position="247"/>
    </location>
    <ligand>
        <name>Zn(2+)</name>
        <dbReference type="ChEBI" id="CHEBI:29105"/>
        <label>2</label>
        <note>catalytic</note>
    </ligand>
</feature>
<evidence type="ECO:0000256" key="6">
    <source>
        <dbReference type="ARBA" id="ARBA00023049"/>
    </source>
</evidence>
<dbReference type="PANTHER" id="PTHR10201:SF331">
    <property type="entry name" value="MATRIX METALLOPROTEINASE-14-LIKE ISOFORM X1"/>
    <property type="match status" value="1"/>
</dbReference>
<protein>
    <recommendedName>
        <fullName evidence="10">Peptidase metallopeptidase domain-containing protein</fullName>
    </recommendedName>
</protein>
<proteinExistence type="inferred from homology"/>
<evidence type="ECO:0000256" key="8">
    <source>
        <dbReference type="PIRSR" id="PIRSR621190-2"/>
    </source>
</evidence>
<keyword evidence="6" id="KW-0482">Metalloprotease</keyword>
<dbReference type="GO" id="GO:0004222">
    <property type="term" value="F:metalloendopeptidase activity"/>
    <property type="evidence" value="ECO:0007669"/>
    <property type="project" value="InterPro"/>
</dbReference>
<dbReference type="InParanoid" id="C3ZRM4"/>
<dbReference type="SUPFAM" id="SSF47090">
    <property type="entry name" value="PGBD-like"/>
    <property type="match status" value="1"/>
</dbReference>
<dbReference type="SUPFAM" id="SSF55486">
    <property type="entry name" value="Metalloproteases ('zincins'), catalytic domain"/>
    <property type="match status" value="1"/>
</dbReference>
<dbReference type="PANTHER" id="PTHR10201">
    <property type="entry name" value="MATRIX METALLOPROTEINASE"/>
    <property type="match status" value="1"/>
</dbReference>
<feature type="binding site" evidence="8">
    <location>
        <position position="261"/>
    </location>
    <ligand>
        <name>Zn(2+)</name>
        <dbReference type="ChEBI" id="CHEBI:29105"/>
        <label>2</label>
        <note>catalytic</note>
    </ligand>
</feature>
<feature type="repeat" description="TPR" evidence="9">
    <location>
        <begin position="304"/>
        <end position="337"/>
    </location>
</feature>